<dbReference type="AlphaFoldDB" id="A0A023FEP6"/>
<evidence type="ECO:0000313" key="2">
    <source>
        <dbReference type="EMBL" id="JAC19393.1"/>
    </source>
</evidence>
<proteinExistence type="evidence at transcript level"/>
<protein>
    <submittedName>
        <fullName evidence="2">Putative secreted protein</fullName>
    </submittedName>
</protein>
<keyword evidence="1" id="KW-0472">Membrane</keyword>
<evidence type="ECO:0000256" key="1">
    <source>
        <dbReference type="SAM" id="Phobius"/>
    </source>
</evidence>
<feature type="transmembrane region" description="Helical" evidence="1">
    <location>
        <begin position="12"/>
        <end position="31"/>
    </location>
</feature>
<sequence length="108" mass="12090">MLALWSNPVKFAVMSIAVMFLATYSGFVLFAEGTEEGLTFTDDRCYYPRESLNIRHNQASYGSDCTKFLCNAIGKELIILGCPPPEGEENVIEFPGFWPDCCKTKHVP</sequence>
<keyword evidence="1" id="KW-1133">Transmembrane helix</keyword>
<reference evidence="2" key="1">
    <citation type="submission" date="2014-03" db="EMBL/GenBank/DDBJ databases">
        <title>The sialotranscriptome of Amblyomma triste, Amblyomma parvum and Amblyomma cajennense ticks, uncovered by 454-based RNA-seq.</title>
        <authorList>
            <person name="Garcia G.R."/>
            <person name="Gardinassi L.G."/>
            <person name="Ribeiro J.M."/>
            <person name="Anatriello E."/>
            <person name="Ferreira B.R."/>
            <person name="Moreira H.N."/>
            <person name="Mafra C."/>
            <person name="Olegario M.M."/>
            <person name="Szabo P.J."/>
            <person name="Miranda-Santos I.K."/>
            <person name="Maruyama S.R."/>
        </authorList>
    </citation>
    <scope>NUCLEOTIDE SEQUENCE</scope>
    <source>
        <strain evidence="2">Uberlandia</strain>
        <tissue evidence="2">Salivary glands</tissue>
    </source>
</reference>
<accession>A0A023FEP6</accession>
<organism evidence="2">
    <name type="scientific">Amblyomma cajennense</name>
    <name type="common">Cayenne tick</name>
    <name type="synonym">Acarus cajennensis</name>
    <dbReference type="NCBI Taxonomy" id="34607"/>
    <lineage>
        <taxon>Eukaryota</taxon>
        <taxon>Metazoa</taxon>
        <taxon>Ecdysozoa</taxon>
        <taxon>Arthropoda</taxon>
        <taxon>Chelicerata</taxon>
        <taxon>Arachnida</taxon>
        <taxon>Acari</taxon>
        <taxon>Parasitiformes</taxon>
        <taxon>Ixodida</taxon>
        <taxon>Ixodoidea</taxon>
        <taxon>Ixodidae</taxon>
        <taxon>Amblyomminae</taxon>
        <taxon>Amblyomma</taxon>
    </lineage>
</organism>
<keyword evidence="1" id="KW-0812">Transmembrane</keyword>
<name>A0A023FEP6_AMBCJ</name>
<dbReference type="EMBL" id="GBBK01005089">
    <property type="protein sequence ID" value="JAC19393.1"/>
    <property type="molecule type" value="mRNA"/>
</dbReference>